<name>A0ABV9CA37_9ACTN</name>
<protein>
    <submittedName>
        <fullName evidence="5">Glycosyltransferase family 4 protein</fullName>
        <ecNumber evidence="5">2.4.-.-</ecNumber>
    </submittedName>
</protein>
<dbReference type="InterPro" id="IPR001296">
    <property type="entry name" value="Glyco_trans_1"/>
</dbReference>
<dbReference type="Proteomes" id="UP001596004">
    <property type="component" value="Unassembled WGS sequence"/>
</dbReference>
<evidence type="ECO:0000313" key="6">
    <source>
        <dbReference type="Proteomes" id="UP001596004"/>
    </source>
</evidence>
<keyword evidence="1 5" id="KW-0328">Glycosyltransferase</keyword>
<accession>A0ABV9CA37</accession>
<proteinExistence type="predicted"/>
<keyword evidence="2 5" id="KW-0808">Transferase</keyword>
<dbReference type="RefSeq" id="WP_380835806.1">
    <property type="nucleotide sequence ID" value="NZ_JBHSFP010000001.1"/>
</dbReference>
<evidence type="ECO:0000313" key="5">
    <source>
        <dbReference type="EMBL" id="MFC4529354.1"/>
    </source>
</evidence>
<feature type="domain" description="Glycosyl transferase family 1" evidence="3">
    <location>
        <begin position="178"/>
        <end position="335"/>
    </location>
</feature>
<dbReference type="SUPFAM" id="SSF53756">
    <property type="entry name" value="UDP-Glycosyltransferase/glycogen phosphorylase"/>
    <property type="match status" value="1"/>
</dbReference>
<feature type="domain" description="Glycosyltransferase subfamily 4-like N-terminal" evidence="4">
    <location>
        <begin position="121"/>
        <end position="166"/>
    </location>
</feature>
<gene>
    <name evidence="5" type="ORF">ACFO60_01160</name>
</gene>
<reference evidence="6" key="1">
    <citation type="journal article" date="2019" name="Int. J. Syst. Evol. Microbiol.">
        <title>The Global Catalogue of Microorganisms (GCM) 10K type strain sequencing project: providing services to taxonomists for standard genome sequencing and annotation.</title>
        <authorList>
            <consortium name="The Broad Institute Genomics Platform"/>
            <consortium name="The Broad Institute Genome Sequencing Center for Infectious Disease"/>
            <person name="Wu L."/>
            <person name="Ma J."/>
        </authorList>
    </citation>
    <scope>NUCLEOTIDE SEQUENCE [LARGE SCALE GENOMIC DNA]</scope>
    <source>
        <strain evidence="6">CGMCC 4.7132</strain>
    </source>
</reference>
<dbReference type="EMBL" id="JBHSFP010000001">
    <property type="protein sequence ID" value="MFC4529354.1"/>
    <property type="molecule type" value="Genomic_DNA"/>
</dbReference>
<dbReference type="GO" id="GO:0016757">
    <property type="term" value="F:glycosyltransferase activity"/>
    <property type="evidence" value="ECO:0007669"/>
    <property type="project" value="UniProtKB-KW"/>
</dbReference>
<dbReference type="InterPro" id="IPR028098">
    <property type="entry name" value="Glyco_trans_4-like_N"/>
</dbReference>
<evidence type="ECO:0000256" key="1">
    <source>
        <dbReference type="ARBA" id="ARBA00022676"/>
    </source>
</evidence>
<dbReference type="PANTHER" id="PTHR12526">
    <property type="entry name" value="GLYCOSYLTRANSFERASE"/>
    <property type="match status" value="1"/>
</dbReference>
<evidence type="ECO:0000259" key="3">
    <source>
        <dbReference type="Pfam" id="PF00534"/>
    </source>
</evidence>
<organism evidence="5 6">
    <name type="scientific">Sphaerisporangium dianthi</name>
    <dbReference type="NCBI Taxonomy" id="1436120"/>
    <lineage>
        <taxon>Bacteria</taxon>
        <taxon>Bacillati</taxon>
        <taxon>Actinomycetota</taxon>
        <taxon>Actinomycetes</taxon>
        <taxon>Streptosporangiales</taxon>
        <taxon>Streptosporangiaceae</taxon>
        <taxon>Sphaerisporangium</taxon>
    </lineage>
</organism>
<dbReference type="Gene3D" id="3.40.50.2000">
    <property type="entry name" value="Glycogen Phosphorylase B"/>
    <property type="match status" value="2"/>
</dbReference>
<dbReference type="CDD" id="cd03801">
    <property type="entry name" value="GT4_PimA-like"/>
    <property type="match status" value="1"/>
</dbReference>
<dbReference type="PANTHER" id="PTHR12526:SF510">
    <property type="entry name" value="D-INOSITOL 3-PHOSPHATE GLYCOSYLTRANSFERASE"/>
    <property type="match status" value="1"/>
</dbReference>
<evidence type="ECO:0000256" key="2">
    <source>
        <dbReference type="ARBA" id="ARBA00022679"/>
    </source>
</evidence>
<dbReference type="Pfam" id="PF13439">
    <property type="entry name" value="Glyco_transf_4"/>
    <property type="match status" value="1"/>
</dbReference>
<keyword evidence="6" id="KW-1185">Reference proteome</keyword>
<dbReference type="Pfam" id="PF00534">
    <property type="entry name" value="Glycos_transf_1"/>
    <property type="match status" value="1"/>
</dbReference>
<evidence type="ECO:0000259" key="4">
    <source>
        <dbReference type="Pfam" id="PF13439"/>
    </source>
</evidence>
<comment type="caution">
    <text evidence="5">The sequence shown here is derived from an EMBL/GenBank/DDBJ whole genome shotgun (WGS) entry which is preliminary data.</text>
</comment>
<dbReference type="EC" id="2.4.-.-" evidence="5"/>
<sequence length="367" mass="38616">MSAAARSVHVFLPGDVDDVTLPSGGNTYDRRVCQGLAAAGRPVHEVAVGGDWPTPGADARAELTRALASLADGAVVLMDGLVACGVPDVVVPQARRLRLAVLVHLPLAAETGIAPALAEELDAAERATLHAATAVLATSPWAGRRLIGHHGLDPDRVHVVPPGTDPAPLAPGSDGASRLLCVAALTPRKGQDLIVRALGSLVDLPWTCEFVGSPHRSPAYVTRLREQIAALGLEDRVRLAGPRTGERLAASYAAADLVVLASRGETYGMVVTEALARGIPVLATAVDAVPETLGHAPDGRVPGLLTPPEDPVALADALRRWLGEPGLRQRIKRSACDRRDMLDGWDVTSRRLADVLERLRRQSWPAT</sequence>